<protein>
    <submittedName>
        <fullName evidence="3">Acyl-CoA dehydrogenase</fullName>
    </submittedName>
</protein>
<keyword evidence="1" id="KW-0285">Flavoprotein</keyword>
<organism evidence="3 4">
    <name type="scientific">Blastomyces silverae</name>
    <dbReference type="NCBI Taxonomy" id="2060906"/>
    <lineage>
        <taxon>Eukaryota</taxon>
        <taxon>Fungi</taxon>
        <taxon>Dikarya</taxon>
        <taxon>Ascomycota</taxon>
        <taxon>Pezizomycotina</taxon>
        <taxon>Eurotiomycetes</taxon>
        <taxon>Eurotiomycetidae</taxon>
        <taxon>Onygenales</taxon>
        <taxon>Ajellomycetaceae</taxon>
        <taxon>Blastomyces</taxon>
    </lineage>
</organism>
<evidence type="ECO:0000256" key="1">
    <source>
        <dbReference type="ARBA" id="ARBA00022630"/>
    </source>
</evidence>
<evidence type="ECO:0000313" key="4">
    <source>
        <dbReference type="Proteomes" id="UP000053573"/>
    </source>
</evidence>
<evidence type="ECO:0000313" key="3">
    <source>
        <dbReference type="EMBL" id="KLJ11040.1"/>
    </source>
</evidence>
<dbReference type="InterPro" id="IPR036250">
    <property type="entry name" value="AcylCo_DH-like_C"/>
</dbReference>
<dbReference type="Pfam" id="PF00441">
    <property type="entry name" value="Acyl-CoA_dh_1"/>
    <property type="match status" value="1"/>
</dbReference>
<gene>
    <name evidence="3" type="ORF">EMPG_13678</name>
</gene>
<reference evidence="4" key="1">
    <citation type="journal article" date="2015" name="PLoS Genet.">
        <title>The dynamic genome and transcriptome of the human fungal pathogen Blastomyces and close relative Emmonsia.</title>
        <authorList>
            <person name="Munoz J.F."/>
            <person name="Gauthier G.M."/>
            <person name="Desjardins C.A."/>
            <person name="Gallo J.E."/>
            <person name="Holder J."/>
            <person name="Sullivan T.D."/>
            <person name="Marty A.J."/>
            <person name="Carmen J.C."/>
            <person name="Chen Z."/>
            <person name="Ding L."/>
            <person name="Gujja S."/>
            <person name="Magrini V."/>
            <person name="Misas E."/>
            <person name="Mitreva M."/>
            <person name="Priest M."/>
            <person name="Saif S."/>
            <person name="Whiston E.A."/>
            <person name="Young S."/>
            <person name="Zeng Q."/>
            <person name="Goldman W.E."/>
            <person name="Mardis E.R."/>
            <person name="Taylor J.W."/>
            <person name="McEwen J.G."/>
            <person name="Clay O.K."/>
            <person name="Klein B.S."/>
            <person name="Cuomo C.A."/>
        </authorList>
    </citation>
    <scope>NUCLEOTIDE SEQUENCE [LARGE SCALE GENOMIC DNA]</scope>
    <source>
        <strain evidence="4">UAMH 139</strain>
    </source>
</reference>
<keyword evidence="4" id="KW-1185">Reference proteome</keyword>
<dbReference type="GO" id="GO:0003995">
    <property type="term" value="F:acyl-CoA dehydrogenase activity"/>
    <property type="evidence" value="ECO:0007669"/>
    <property type="project" value="TreeGrafter"/>
</dbReference>
<dbReference type="OrthoDB" id="435240at2759"/>
<accession>A0A0H1BI70</accession>
<dbReference type="Gene3D" id="1.20.140.10">
    <property type="entry name" value="Butyryl-CoA Dehydrogenase, subunit A, domain 3"/>
    <property type="match status" value="1"/>
</dbReference>
<dbReference type="PANTHER" id="PTHR43884:SF12">
    <property type="entry name" value="ISOVALERYL-COA DEHYDROGENASE, MITOCHONDRIAL-RELATED"/>
    <property type="match status" value="1"/>
</dbReference>
<dbReference type="SUPFAM" id="SSF47203">
    <property type="entry name" value="Acyl-CoA dehydrogenase C-terminal domain-like"/>
    <property type="match status" value="1"/>
</dbReference>
<dbReference type="STRING" id="2060906.A0A0H1BI70"/>
<sequence>MNLEAAKLATYHATKLYDASKTDKSITQKTVGVACNSAKYLAAEAAFTACERAVLAHGGMGYAQEYHVERYLRECFVPRIAPVSREMIMNYVSEKVLDLPRSY</sequence>
<dbReference type="PANTHER" id="PTHR43884">
    <property type="entry name" value="ACYL-COA DEHYDROGENASE"/>
    <property type="match status" value="1"/>
</dbReference>
<feature type="domain" description="Acyl-CoA dehydrogenase/oxidase C-terminal" evidence="2">
    <location>
        <begin position="2"/>
        <end position="96"/>
    </location>
</feature>
<dbReference type="Proteomes" id="UP000053573">
    <property type="component" value="Unassembled WGS sequence"/>
</dbReference>
<evidence type="ECO:0000259" key="2">
    <source>
        <dbReference type="Pfam" id="PF00441"/>
    </source>
</evidence>
<dbReference type="AlphaFoldDB" id="A0A0H1BI70"/>
<proteinExistence type="predicted"/>
<dbReference type="InterPro" id="IPR009075">
    <property type="entry name" value="AcylCo_DH/oxidase_C"/>
</dbReference>
<comment type="caution">
    <text evidence="3">The sequence shown here is derived from an EMBL/GenBank/DDBJ whole genome shotgun (WGS) entry which is preliminary data.</text>
</comment>
<dbReference type="EMBL" id="LDEV01001769">
    <property type="protein sequence ID" value="KLJ11040.1"/>
    <property type="molecule type" value="Genomic_DNA"/>
</dbReference>
<name>A0A0H1BI70_9EURO</name>